<evidence type="ECO:0000313" key="5">
    <source>
        <dbReference type="WBParaSite" id="HNAJ_0000638201-mRNA-1"/>
    </source>
</evidence>
<dbReference type="PRINTS" id="PR00700">
    <property type="entry name" value="PRTYPHPHTASE"/>
</dbReference>
<dbReference type="GO" id="GO:0004725">
    <property type="term" value="F:protein tyrosine phosphatase activity"/>
    <property type="evidence" value="ECO:0007669"/>
    <property type="project" value="InterPro"/>
</dbReference>
<protein>
    <submittedName>
        <fullName evidence="5">Tyrosine-protein phosphatase domain-containing protein</fullName>
    </submittedName>
</protein>
<accession>A0A0R3TH41</accession>
<dbReference type="Pfam" id="PF00102">
    <property type="entry name" value="Y_phosphatase"/>
    <property type="match status" value="1"/>
</dbReference>
<dbReference type="PANTHER" id="PTHR19134:SF531">
    <property type="entry name" value="TYROSINE-PROTEIN PHOSPHATASE LAR"/>
    <property type="match status" value="1"/>
</dbReference>
<evidence type="ECO:0000259" key="2">
    <source>
        <dbReference type="PROSITE" id="PS50056"/>
    </source>
</evidence>
<reference evidence="5" key="1">
    <citation type="submission" date="2017-02" db="UniProtKB">
        <authorList>
            <consortium name="WormBaseParasite"/>
        </authorList>
    </citation>
    <scope>IDENTIFICATION</scope>
</reference>
<dbReference type="InterPro" id="IPR000242">
    <property type="entry name" value="PTP_cat"/>
</dbReference>
<dbReference type="SUPFAM" id="SSF52799">
    <property type="entry name" value="(Phosphotyrosine protein) phosphatases II"/>
    <property type="match status" value="1"/>
</dbReference>
<dbReference type="InterPro" id="IPR000387">
    <property type="entry name" value="Tyr_Pase_dom"/>
</dbReference>
<keyword evidence="4" id="KW-1185">Reference proteome</keyword>
<reference evidence="3 4" key="2">
    <citation type="submission" date="2018-11" db="EMBL/GenBank/DDBJ databases">
        <authorList>
            <consortium name="Pathogen Informatics"/>
        </authorList>
    </citation>
    <scope>NUCLEOTIDE SEQUENCE [LARGE SCALE GENOMIC DNA]</scope>
</reference>
<proteinExistence type="predicted"/>
<dbReference type="PROSITE" id="PS50056">
    <property type="entry name" value="TYR_PHOSPHATASE_2"/>
    <property type="match status" value="1"/>
</dbReference>
<feature type="domain" description="Tyrosine specific protein phosphatases" evidence="2">
    <location>
        <begin position="5"/>
        <end position="46"/>
    </location>
</feature>
<dbReference type="EMBL" id="UZAE01006838">
    <property type="protein sequence ID" value="VDO02238.1"/>
    <property type="molecule type" value="Genomic_DNA"/>
</dbReference>
<evidence type="ECO:0000313" key="3">
    <source>
        <dbReference type="EMBL" id="VDO02238.1"/>
    </source>
</evidence>
<dbReference type="InterPro" id="IPR029021">
    <property type="entry name" value="Prot-tyrosine_phosphatase-like"/>
</dbReference>
<evidence type="ECO:0000313" key="4">
    <source>
        <dbReference type="Proteomes" id="UP000278807"/>
    </source>
</evidence>
<organism evidence="5">
    <name type="scientific">Rodentolepis nana</name>
    <name type="common">Dwarf tapeworm</name>
    <name type="synonym">Hymenolepis nana</name>
    <dbReference type="NCBI Taxonomy" id="102285"/>
    <lineage>
        <taxon>Eukaryota</taxon>
        <taxon>Metazoa</taxon>
        <taxon>Spiralia</taxon>
        <taxon>Lophotrochozoa</taxon>
        <taxon>Platyhelminthes</taxon>
        <taxon>Cestoda</taxon>
        <taxon>Eucestoda</taxon>
        <taxon>Cyclophyllidea</taxon>
        <taxon>Hymenolepididae</taxon>
        <taxon>Rodentolepis</taxon>
    </lineage>
</organism>
<gene>
    <name evidence="3" type="ORF">HNAJ_LOCUS6378</name>
</gene>
<feature type="domain" description="Tyrosine-protein phosphatase" evidence="1">
    <location>
        <begin position="1"/>
        <end position="55"/>
    </location>
</feature>
<evidence type="ECO:0000259" key="1">
    <source>
        <dbReference type="PROSITE" id="PS50055"/>
    </source>
</evidence>
<dbReference type="PROSITE" id="PS50055">
    <property type="entry name" value="TYR_PHOSPHATASE_PTP"/>
    <property type="match status" value="1"/>
</dbReference>
<dbReference type="AlphaFoldDB" id="A0A0R3TH41"/>
<dbReference type="WBParaSite" id="HNAJ_0000638201-mRNA-1">
    <property type="protein sequence ID" value="HNAJ_0000638201-mRNA-1"/>
    <property type="gene ID" value="HNAJ_0000638201"/>
</dbReference>
<dbReference type="OrthoDB" id="6275554at2759"/>
<sequence>MAACAFIVIDSQLDRIRAENTVDIFGAVNRMRTQRNFMVQTEQQYAFLYEVMVEAVQLTGSEVSAHSLYNYVMKLRQTAPTSMVLMYLGDQIPRSGMKSNFPQNITALELEFQTAINGN</sequence>
<dbReference type="InterPro" id="IPR050348">
    <property type="entry name" value="Protein-Tyr_Phosphatase"/>
</dbReference>
<dbReference type="Proteomes" id="UP000278807">
    <property type="component" value="Unassembled WGS sequence"/>
</dbReference>
<dbReference type="PANTHER" id="PTHR19134">
    <property type="entry name" value="RECEPTOR-TYPE TYROSINE-PROTEIN PHOSPHATASE"/>
    <property type="match status" value="1"/>
</dbReference>
<name>A0A0R3TH41_RODNA</name>
<dbReference type="STRING" id="102285.A0A0R3TH41"/>
<dbReference type="Gene3D" id="3.90.190.10">
    <property type="entry name" value="Protein tyrosine phosphatase superfamily"/>
    <property type="match status" value="1"/>
</dbReference>